<organism evidence="2 3">
    <name type="scientific">Atta colombica</name>
    <dbReference type="NCBI Taxonomy" id="520822"/>
    <lineage>
        <taxon>Eukaryota</taxon>
        <taxon>Metazoa</taxon>
        <taxon>Ecdysozoa</taxon>
        <taxon>Arthropoda</taxon>
        <taxon>Hexapoda</taxon>
        <taxon>Insecta</taxon>
        <taxon>Pterygota</taxon>
        <taxon>Neoptera</taxon>
        <taxon>Endopterygota</taxon>
        <taxon>Hymenoptera</taxon>
        <taxon>Apocrita</taxon>
        <taxon>Aculeata</taxon>
        <taxon>Formicoidea</taxon>
        <taxon>Formicidae</taxon>
        <taxon>Myrmicinae</taxon>
        <taxon>Atta</taxon>
    </lineage>
</organism>
<dbReference type="STRING" id="520822.A0A195AZV0"/>
<dbReference type="AlphaFoldDB" id="A0A195AZV0"/>
<dbReference type="Proteomes" id="UP000078540">
    <property type="component" value="Unassembled WGS sequence"/>
</dbReference>
<keyword evidence="3" id="KW-1185">Reference proteome</keyword>
<dbReference type="EMBL" id="KQ976698">
    <property type="protein sequence ID" value="KYM77484.1"/>
    <property type="molecule type" value="Genomic_DNA"/>
</dbReference>
<sequence length="87" mass="10024">MYSVHVTPGRSTEQKKNSADVDNEIRMYGRQRKESISVKLVNYIRSQFQSDAMSVTNRRNNCACHSSMMQKRKSTLLHLAAIAQNNY</sequence>
<feature type="region of interest" description="Disordered" evidence="1">
    <location>
        <begin position="1"/>
        <end position="24"/>
    </location>
</feature>
<evidence type="ECO:0000256" key="1">
    <source>
        <dbReference type="SAM" id="MobiDB-lite"/>
    </source>
</evidence>
<evidence type="ECO:0000313" key="2">
    <source>
        <dbReference type="EMBL" id="KYM77484.1"/>
    </source>
</evidence>
<reference evidence="2 3" key="1">
    <citation type="submission" date="2015-09" db="EMBL/GenBank/DDBJ databases">
        <title>Atta colombica WGS genome.</title>
        <authorList>
            <person name="Nygaard S."/>
            <person name="Hu H."/>
            <person name="Boomsma J."/>
            <person name="Zhang G."/>
        </authorList>
    </citation>
    <scope>NUCLEOTIDE SEQUENCE [LARGE SCALE GENOMIC DNA]</scope>
    <source>
        <strain evidence="2">Treedump-2</strain>
        <tissue evidence="2">Whole body</tissue>
    </source>
</reference>
<name>A0A195AZV0_9HYME</name>
<proteinExistence type="predicted"/>
<feature type="compositionally biased region" description="Basic and acidic residues" evidence="1">
    <location>
        <begin position="12"/>
        <end position="24"/>
    </location>
</feature>
<protein>
    <submittedName>
        <fullName evidence="2">Uncharacterized protein</fullName>
    </submittedName>
</protein>
<accession>A0A195AZV0</accession>
<gene>
    <name evidence="2" type="ORF">ALC53_12113</name>
</gene>
<evidence type="ECO:0000313" key="3">
    <source>
        <dbReference type="Proteomes" id="UP000078540"/>
    </source>
</evidence>